<evidence type="ECO:0008006" key="4">
    <source>
        <dbReference type="Google" id="ProtNLM"/>
    </source>
</evidence>
<dbReference type="Proteomes" id="UP000764837">
    <property type="component" value="Unassembled WGS sequence"/>
</dbReference>
<dbReference type="RefSeq" id="WP_307813740.1">
    <property type="nucleotide sequence ID" value="NZ_JAFBBP010000001.1"/>
</dbReference>
<comment type="caution">
    <text evidence="2">The sequence shown here is derived from an EMBL/GenBank/DDBJ whole genome shotgun (WGS) entry which is preliminary data.</text>
</comment>
<name>A0ABS2M214_9ACTN</name>
<evidence type="ECO:0000313" key="2">
    <source>
        <dbReference type="EMBL" id="MBM7494462.1"/>
    </source>
</evidence>
<evidence type="ECO:0000256" key="1">
    <source>
        <dbReference type="SAM" id="SignalP"/>
    </source>
</evidence>
<feature type="signal peptide" evidence="1">
    <location>
        <begin position="1"/>
        <end position="27"/>
    </location>
</feature>
<gene>
    <name evidence="2" type="ORF">JOD64_005684</name>
</gene>
<accession>A0ABS2M214</accession>
<protein>
    <recommendedName>
        <fullName evidence="4">Secreted protein</fullName>
    </recommendedName>
</protein>
<keyword evidence="3" id="KW-1185">Reference proteome</keyword>
<evidence type="ECO:0000313" key="3">
    <source>
        <dbReference type="Proteomes" id="UP000764837"/>
    </source>
</evidence>
<dbReference type="InterPro" id="IPR006311">
    <property type="entry name" value="TAT_signal"/>
</dbReference>
<proteinExistence type="predicted"/>
<sequence>MRAARRNVVFGALVGAAVLGGSLAYGASVQAEASSSEPSSLVEDYSYPGAAQIEADKQIKLLKGDGKIMLAECGSATDLIQVESYNDSSEPVYCFKVLGSSGYLTLEIPKVYFIWAGDEKVTATVTVGGVEKDPVVVAANDGEPVGAEDPKNHAILLELRV</sequence>
<feature type="chain" id="PRO_5047526030" description="Secreted protein" evidence="1">
    <location>
        <begin position="28"/>
        <end position="161"/>
    </location>
</feature>
<keyword evidence="1" id="KW-0732">Signal</keyword>
<reference evidence="2 3" key="1">
    <citation type="submission" date="2021-01" db="EMBL/GenBank/DDBJ databases">
        <title>Sequencing the genomes of 1000 actinobacteria strains.</title>
        <authorList>
            <person name="Klenk H.-P."/>
        </authorList>
    </citation>
    <scope>NUCLEOTIDE SEQUENCE [LARGE SCALE GENOMIC DNA]</scope>
    <source>
        <strain evidence="2 3">DSM 100204</strain>
    </source>
</reference>
<dbReference type="EMBL" id="JAFBBP010000001">
    <property type="protein sequence ID" value="MBM7494462.1"/>
    <property type="molecule type" value="Genomic_DNA"/>
</dbReference>
<organism evidence="2 3">
    <name type="scientific">Micromonospora luteifusca</name>
    <dbReference type="NCBI Taxonomy" id="709860"/>
    <lineage>
        <taxon>Bacteria</taxon>
        <taxon>Bacillati</taxon>
        <taxon>Actinomycetota</taxon>
        <taxon>Actinomycetes</taxon>
        <taxon>Micromonosporales</taxon>
        <taxon>Micromonosporaceae</taxon>
        <taxon>Micromonospora</taxon>
    </lineage>
</organism>
<dbReference type="PROSITE" id="PS51318">
    <property type="entry name" value="TAT"/>
    <property type="match status" value="1"/>
</dbReference>